<dbReference type="RefSeq" id="WP_263051322.1">
    <property type="nucleotide sequence ID" value="NZ_CP106735.1"/>
</dbReference>
<reference evidence="3" key="1">
    <citation type="submission" date="2022-10" db="EMBL/GenBank/DDBJ databases">
        <title>Comparative genomics and taxonomic characterization of three novel marine species of genus Reichenbachiella exhibiting antioxidant and polysaccharide degradation activities.</title>
        <authorList>
            <person name="Muhammad N."/>
            <person name="Lee Y.-J."/>
            <person name="Ko J."/>
            <person name="Kim S.-G."/>
        </authorList>
    </citation>
    <scope>NUCLEOTIDE SEQUENCE</scope>
    <source>
        <strain evidence="3">Wsw4-B4</strain>
    </source>
</reference>
<keyword evidence="4" id="KW-1185">Reference proteome</keyword>
<dbReference type="CDD" id="cd00118">
    <property type="entry name" value="LysM"/>
    <property type="match status" value="1"/>
</dbReference>
<accession>A0ABY6D098</accession>
<name>A0ABY6D098_9BACT</name>
<dbReference type="SMART" id="SM00257">
    <property type="entry name" value="LysM"/>
    <property type="match status" value="1"/>
</dbReference>
<dbReference type="EMBL" id="CP106735">
    <property type="protein sequence ID" value="UXX79591.1"/>
    <property type="molecule type" value="Genomic_DNA"/>
</dbReference>
<protein>
    <submittedName>
        <fullName evidence="3">DUF1571 domain-containing protein</fullName>
    </submittedName>
</protein>
<dbReference type="Proteomes" id="UP001062165">
    <property type="component" value="Chromosome"/>
</dbReference>
<evidence type="ECO:0000313" key="4">
    <source>
        <dbReference type="Proteomes" id="UP001062165"/>
    </source>
</evidence>
<organism evidence="3 4">
    <name type="scientific">Reichenbachiella carrageenanivorans</name>
    <dbReference type="NCBI Taxonomy" id="2979869"/>
    <lineage>
        <taxon>Bacteria</taxon>
        <taxon>Pseudomonadati</taxon>
        <taxon>Bacteroidota</taxon>
        <taxon>Cytophagia</taxon>
        <taxon>Cytophagales</taxon>
        <taxon>Reichenbachiellaceae</taxon>
        <taxon>Reichenbachiella</taxon>
    </lineage>
</organism>
<dbReference type="Pfam" id="PF07608">
    <property type="entry name" value="DUF1571"/>
    <property type="match status" value="1"/>
</dbReference>
<evidence type="ECO:0000313" key="3">
    <source>
        <dbReference type="EMBL" id="UXX79591.1"/>
    </source>
</evidence>
<dbReference type="InterPro" id="IPR036779">
    <property type="entry name" value="LysM_dom_sf"/>
</dbReference>
<dbReference type="InterPro" id="IPR011465">
    <property type="entry name" value="DUF1571"/>
</dbReference>
<feature type="chain" id="PRO_5046172351" evidence="1">
    <location>
        <begin position="21"/>
        <end position="284"/>
    </location>
</feature>
<gene>
    <name evidence="3" type="ORF">N7E81_00510</name>
</gene>
<evidence type="ECO:0000256" key="1">
    <source>
        <dbReference type="SAM" id="SignalP"/>
    </source>
</evidence>
<dbReference type="PROSITE" id="PS51782">
    <property type="entry name" value="LYSM"/>
    <property type="match status" value="1"/>
</dbReference>
<dbReference type="InterPro" id="IPR018392">
    <property type="entry name" value="LysM"/>
</dbReference>
<feature type="signal peptide" evidence="1">
    <location>
        <begin position="1"/>
        <end position="20"/>
    </location>
</feature>
<proteinExistence type="predicted"/>
<evidence type="ECO:0000259" key="2">
    <source>
        <dbReference type="PROSITE" id="PS51782"/>
    </source>
</evidence>
<dbReference type="Pfam" id="PF01476">
    <property type="entry name" value="LysM"/>
    <property type="match status" value="1"/>
</dbReference>
<feature type="domain" description="LysM" evidence="2">
    <location>
        <begin position="180"/>
        <end position="225"/>
    </location>
</feature>
<dbReference type="Gene3D" id="3.10.350.10">
    <property type="entry name" value="LysM domain"/>
    <property type="match status" value="1"/>
</dbReference>
<keyword evidence="1" id="KW-0732">Signal</keyword>
<dbReference type="SUPFAM" id="SSF54106">
    <property type="entry name" value="LysM domain"/>
    <property type="match status" value="1"/>
</dbReference>
<sequence length="284" mass="32520">MTRTGCCALLFFFFISPVYGQSPTPSGYEIAKLMFEYSDRIQSLTYTITKQERVEGEILKQVSFTKMQKSPYSVYLRQSFPNDGMEVLYVRGANNDKALINPNGFPWINLKLDPLDGIMRNNQHHTIFQSGFDHVVSILEFLCAKYQDQIDEMVTYTGLVIHEGKNCHAITFINPYFGLVDYIIQPGESIEDVAAQKKLSAHMILEANPKIKDYEDVKSGQVIQIPNDYSPKLNLIIDAQVYIPLKMEVIDDKGLYEQYEYSKVVINPTFDPTEFTEGYEGYGF</sequence>